<gene>
    <name evidence="1" type="ORF">Nepgr_006598</name>
</gene>
<evidence type="ECO:0000313" key="1">
    <source>
        <dbReference type="EMBL" id="GMH04758.1"/>
    </source>
</evidence>
<comment type="caution">
    <text evidence="1">The sequence shown here is derived from an EMBL/GenBank/DDBJ whole genome shotgun (WGS) entry which is preliminary data.</text>
</comment>
<reference evidence="1" key="1">
    <citation type="submission" date="2023-05" db="EMBL/GenBank/DDBJ databases">
        <title>Nepenthes gracilis genome sequencing.</title>
        <authorList>
            <person name="Fukushima K."/>
        </authorList>
    </citation>
    <scope>NUCLEOTIDE SEQUENCE</scope>
    <source>
        <strain evidence="1">SING2019-196</strain>
    </source>
</reference>
<dbReference type="AlphaFoldDB" id="A0AAD3S5C2"/>
<evidence type="ECO:0000313" key="2">
    <source>
        <dbReference type="Proteomes" id="UP001279734"/>
    </source>
</evidence>
<name>A0AAD3S5C2_NEPGR</name>
<dbReference type="EMBL" id="BSYO01000005">
    <property type="protein sequence ID" value="GMH04758.1"/>
    <property type="molecule type" value="Genomic_DNA"/>
</dbReference>
<organism evidence="1 2">
    <name type="scientific">Nepenthes gracilis</name>
    <name type="common">Slender pitcher plant</name>
    <dbReference type="NCBI Taxonomy" id="150966"/>
    <lineage>
        <taxon>Eukaryota</taxon>
        <taxon>Viridiplantae</taxon>
        <taxon>Streptophyta</taxon>
        <taxon>Embryophyta</taxon>
        <taxon>Tracheophyta</taxon>
        <taxon>Spermatophyta</taxon>
        <taxon>Magnoliopsida</taxon>
        <taxon>eudicotyledons</taxon>
        <taxon>Gunneridae</taxon>
        <taxon>Pentapetalae</taxon>
        <taxon>Caryophyllales</taxon>
        <taxon>Nepenthaceae</taxon>
        <taxon>Nepenthes</taxon>
    </lineage>
</organism>
<keyword evidence="2" id="KW-1185">Reference proteome</keyword>
<accession>A0AAD3S5C2</accession>
<proteinExistence type="predicted"/>
<sequence>MTSSIQLNEASGSVGTNCCHVRLVSNPNDPLSRKLGTSADLAPAISSVPSACPRLSSQHMQINSTALSSSTNTFVSKTVSILGDNGPILSIDPQACPLKSSQVEQYHLSSQRVADVASSSAPESGPSLGLAKCYLGIMWSSVGETNSPGEAVRDAGVYRFNAPPVPDAVDFRCHNLHLLVLAWKWINLGVDRFGVFTQKLYSFLLNGGLLV</sequence>
<protein>
    <submittedName>
        <fullName evidence="1">Uncharacterized protein</fullName>
    </submittedName>
</protein>
<dbReference type="Proteomes" id="UP001279734">
    <property type="component" value="Unassembled WGS sequence"/>
</dbReference>